<gene>
    <name evidence="1" type="ORF">DW860_14610</name>
</gene>
<reference evidence="1 2" key="1">
    <citation type="submission" date="2018-08" db="EMBL/GenBank/DDBJ databases">
        <title>A genome reference for cultivated species of the human gut microbiota.</title>
        <authorList>
            <person name="Zou Y."/>
            <person name="Xue W."/>
            <person name="Luo G."/>
        </authorList>
    </citation>
    <scope>NUCLEOTIDE SEQUENCE [LARGE SCALE GENOMIC DNA]</scope>
    <source>
        <strain evidence="1 2">AM37-5</strain>
    </source>
</reference>
<proteinExistence type="predicted"/>
<dbReference type="AlphaFoldDB" id="A0A413YH30"/>
<dbReference type="RefSeq" id="WP_118359574.1">
    <property type="nucleotide sequence ID" value="NZ_QSHK01000014.1"/>
</dbReference>
<protein>
    <submittedName>
        <fullName evidence="1">Uncharacterized protein</fullName>
    </submittedName>
</protein>
<organism evidence="1 2">
    <name type="scientific">Dorea formicigenerans</name>
    <dbReference type="NCBI Taxonomy" id="39486"/>
    <lineage>
        <taxon>Bacteria</taxon>
        <taxon>Bacillati</taxon>
        <taxon>Bacillota</taxon>
        <taxon>Clostridia</taxon>
        <taxon>Lachnospirales</taxon>
        <taxon>Lachnospiraceae</taxon>
        <taxon>Dorea</taxon>
    </lineage>
</organism>
<comment type="caution">
    <text evidence="1">The sequence shown here is derived from an EMBL/GenBank/DDBJ whole genome shotgun (WGS) entry which is preliminary data.</text>
</comment>
<name>A0A413YH30_9FIRM</name>
<dbReference type="Proteomes" id="UP000284742">
    <property type="component" value="Unassembled WGS sequence"/>
</dbReference>
<evidence type="ECO:0000313" key="2">
    <source>
        <dbReference type="Proteomes" id="UP000284742"/>
    </source>
</evidence>
<accession>A0A413YH30</accession>
<dbReference type="EMBL" id="QSHK01000014">
    <property type="protein sequence ID" value="RHC03592.1"/>
    <property type="molecule type" value="Genomic_DNA"/>
</dbReference>
<sequence length="101" mass="11922">MTVKSDMYMIPGKNIMEKEDKEIVLVNVNRIYEKMTLAMRSISDETERNNIVKVQRRALKKVRTDKEMFVPMTVKEVKVGFGSNLDKLPYNTFRFMKVVEK</sequence>
<evidence type="ECO:0000313" key="1">
    <source>
        <dbReference type="EMBL" id="RHC03592.1"/>
    </source>
</evidence>